<dbReference type="AlphaFoldDB" id="A0A9X1HLS3"/>
<feature type="transmembrane region" description="Helical" evidence="6">
    <location>
        <begin position="146"/>
        <end position="167"/>
    </location>
</feature>
<dbReference type="InterPro" id="IPR000537">
    <property type="entry name" value="UbiA_prenyltransferase"/>
</dbReference>
<dbReference type="PANTHER" id="PTHR42723:SF1">
    <property type="entry name" value="CHLOROPHYLL SYNTHASE, CHLOROPLASTIC"/>
    <property type="match status" value="1"/>
</dbReference>
<dbReference type="NCBIfam" id="NF009513">
    <property type="entry name" value="PRK12872.1-3"/>
    <property type="match status" value="1"/>
</dbReference>
<evidence type="ECO:0000313" key="7">
    <source>
        <dbReference type="EMBL" id="MCA6074226.1"/>
    </source>
</evidence>
<protein>
    <submittedName>
        <fullName evidence="7">Geranylgeranylglycerol-phosphate geranylgeranyltransferase</fullName>
    </submittedName>
</protein>
<dbReference type="Pfam" id="PF01040">
    <property type="entry name" value="UbiA"/>
    <property type="match status" value="1"/>
</dbReference>
<sequence>MEVPAPSTPYHYTFTGLLRITRVWNLVILVLAQYFTAIFLASGDIPWIDVLLNPKMFFLSLSTALIAAAGYVINDYYDVKIDLINKPQRVVVGKFMKRRVAMFFHVFFSIVGVLLGFLVSWKLALINLLSAGLLWLYSNQLKRLPVIGNLSVAVLTGISIYIVHFIYGSSHALVLAYSLFAFCFTMIREIIKDMEDLKGDATFGCRTLPVVVGLRKTKWFIYILSVSFVLGLVALSFVFVGQELSLFSAGLLLPIFWLLFNLSKADTMDEYRRLSNHCKIIMLAGILSMILF</sequence>
<evidence type="ECO:0000256" key="4">
    <source>
        <dbReference type="ARBA" id="ARBA00022989"/>
    </source>
</evidence>
<keyword evidence="4 6" id="KW-1133">Transmembrane helix</keyword>
<feature type="transmembrane region" description="Helical" evidence="6">
    <location>
        <begin position="219"/>
        <end position="238"/>
    </location>
</feature>
<dbReference type="InterPro" id="IPR050475">
    <property type="entry name" value="Prenyltransferase_related"/>
</dbReference>
<dbReference type="Gene3D" id="1.10.357.140">
    <property type="entry name" value="UbiA prenyltransferase"/>
    <property type="match status" value="1"/>
</dbReference>
<feature type="transmembrane region" description="Helical" evidence="6">
    <location>
        <begin position="57"/>
        <end position="79"/>
    </location>
</feature>
<dbReference type="Gene3D" id="1.20.120.1780">
    <property type="entry name" value="UbiA prenyltransferase"/>
    <property type="match status" value="1"/>
</dbReference>
<feature type="transmembrane region" description="Helical" evidence="6">
    <location>
        <begin position="244"/>
        <end position="262"/>
    </location>
</feature>
<evidence type="ECO:0000256" key="5">
    <source>
        <dbReference type="ARBA" id="ARBA00023136"/>
    </source>
</evidence>
<dbReference type="EMBL" id="JAIXNE010000001">
    <property type="protein sequence ID" value="MCA6074226.1"/>
    <property type="molecule type" value="Genomic_DNA"/>
</dbReference>
<feature type="transmembrane region" description="Helical" evidence="6">
    <location>
        <begin position="23"/>
        <end position="45"/>
    </location>
</feature>
<comment type="subcellular location">
    <subcellularLocation>
        <location evidence="1">Membrane</location>
        <topology evidence="1">Multi-pass membrane protein</topology>
    </subcellularLocation>
</comment>
<keyword evidence="3 6" id="KW-0812">Transmembrane</keyword>
<evidence type="ECO:0000256" key="6">
    <source>
        <dbReference type="SAM" id="Phobius"/>
    </source>
</evidence>
<keyword evidence="5 6" id="KW-0472">Membrane</keyword>
<name>A0A9X1HLS3_9BACT</name>
<evidence type="ECO:0000256" key="1">
    <source>
        <dbReference type="ARBA" id="ARBA00004141"/>
    </source>
</evidence>
<comment type="caution">
    <text evidence="7">The sequence shown here is derived from an EMBL/GenBank/DDBJ whole genome shotgun (WGS) entry which is preliminary data.</text>
</comment>
<feature type="transmembrane region" description="Helical" evidence="6">
    <location>
        <begin position="173"/>
        <end position="191"/>
    </location>
</feature>
<dbReference type="CDD" id="cd13961">
    <property type="entry name" value="PT_UbiA_DGGGPS"/>
    <property type="match status" value="1"/>
</dbReference>
<gene>
    <name evidence="7" type="ORF">LDX50_05065</name>
</gene>
<dbReference type="Proteomes" id="UP001139409">
    <property type="component" value="Unassembled WGS sequence"/>
</dbReference>
<feature type="transmembrane region" description="Helical" evidence="6">
    <location>
        <begin position="100"/>
        <end position="117"/>
    </location>
</feature>
<dbReference type="GO" id="GO:0016020">
    <property type="term" value="C:membrane"/>
    <property type="evidence" value="ECO:0007669"/>
    <property type="project" value="UniProtKB-SubCell"/>
</dbReference>
<evidence type="ECO:0000256" key="3">
    <source>
        <dbReference type="ARBA" id="ARBA00022692"/>
    </source>
</evidence>
<evidence type="ECO:0000256" key="2">
    <source>
        <dbReference type="ARBA" id="ARBA00022475"/>
    </source>
</evidence>
<keyword evidence="2" id="KW-1003">Cell membrane</keyword>
<evidence type="ECO:0000313" key="8">
    <source>
        <dbReference type="Proteomes" id="UP001139409"/>
    </source>
</evidence>
<dbReference type="GO" id="GO:0016765">
    <property type="term" value="F:transferase activity, transferring alkyl or aryl (other than methyl) groups"/>
    <property type="evidence" value="ECO:0007669"/>
    <property type="project" value="InterPro"/>
</dbReference>
<dbReference type="RefSeq" id="WP_225697323.1">
    <property type="nucleotide sequence ID" value="NZ_JAIXNE010000001.1"/>
</dbReference>
<accession>A0A9X1HLS3</accession>
<dbReference type="InterPro" id="IPR044878">
    <property type="entry name" value="UbiA_sf"/>
</dbReference>
<dbReference type="PANTHER" id="PTHR42723">
    <property type="entry name" value="CHLOROPHYLL SYNTHASE"/>
    <property type="match status" value="1"/>
</dbReference>
<organism evidence="7 8">
    <name type="scientific">Fulvivirga sedimenti</name>
    <dbReference type="NCBI Taxonomy" id="2879465"/>
    <lineage>
        <taxon>Bacteria</taxon>
        <taxon>Pseudomonadati</taxon>
        <taxon>Bacteroidota</taxon>
        <taxon>Cytophagia</taxon>
        <taxon>Cytophagales</taxon>
        <taxon>Fulvivirgaceae</taxon>
        <taxon>Fulvivirga</taxon>
    </lineage>
</organism>
<keyword evidence="8" id="KW-1185">Reference proteome</keyword>
<proteinExistence type="predicted"/>
<reference evidence="7" key="1">
    <citation type="submission" date="2021-09" db="EMBL/GenBank/DDBJ databases">
        <title>Fulvivirga sp. isolated from coastal sediment.</title>
        <authorList>
            <person name="Yu H."/>
        </authorList>
    </citation>
    <scope>NUCLEOTIDE SEQUENCE</scope>
    <source>
        <strain evidence="7">1062</strain>
    </source>
</reference>